<dbReference type="Pfam" id="PF13163">
    <property type="entry name" value="DUF3999"/>
    <property type="match status" value="1"/>
</dbReference>
<keyword evidence="1" id="KW-0812">Transmembrane</keyword>
<evidence type="ECO:0000256" key="2">
    <source>
        <dbReference type="SAM" id="SignalP"/>
    </source>
</evidence>
<dbReference type="InterPro" id="IPR025060">
    <property type="entry name" value="DUF3999"/>
</dbReference>
<feature type="signal peptide" evidence="2">
    <location>
        <begin position="1"/>
        <end position="33"/>
    </location>
</feature>
<sequence length="485" mass="53668">MNSGNNAINHRGWRCGLMILTAFLASVTSLSRAETPAQALTLNDFNQGAELVLQGGNAPFYRLTVPENVYLNSARPDLRDIRVFDNTGHSVPLALTSAKQTTDETIRVRFIIYPLSQTRAQGSDDDRKIRLKADNGTELTIYNDNAGTLLRPATATYLLVPDNHQPLVLPLREVSLTWPAQSGNMQAKATLYRSDDKQNWSPVARDIPLMDLTSGTDTLLAQQIMVPSSVSASERKAPYWLLSVTGDNGQTPPLITKAEGTGLQTVERRDVNRFVFEHNAEPDGAVIYSLPNSQYLNRLEITIAQQNTVLPVRIEYRTETDGKWLPLANQVLFSLEDNGMESHNANIVLNNQPVRQLRLAAINSSWRDQPPKVTGIKYAQYLTFNAQGTAPYLLAWGAYNAEPVFMPLSQMLPENTLKNQTELPSATVSDQVRTLGGEDKLRPAPPAAPPFAWKTWLLWGVLVAGVAVLGLFAVRLLKEIKPSQM</sequence>
<keyword evidence="1" id="KW-0472">Membrane</keyword>
<dbReference type="EMBL" id="LZEX01000001">
    <property type="protein sequence ID" value="OBU11389.1"/>
    <property type="molecule type" value="Genomic_DNA"/>
</dbReference>
<evidence type="ECO:0000313" key="4">
    <source>
        <dbReference type="Proteomes" id="UP000092247"/>
    </source>
</evidence>
<feature type="transmembrane region" description="Helical" evidence="1">
    <location>
        <begin position="456"/>
        <end position="477"/>
    </location>
</feature>
<reference evidence="3 4" key="1">
    <citation type="submission" date="2016-06" db="EMBL/GenBank/DDBJ databases">
        <authorList>
            <person name="Kjaerup R.B."/>
            <person name="Dalgaard T.S."/>
            <person name="Juul-Madsen H.R."/>
        </authorList>
    </citation>
    <scope>NUCLEOTIDE SEQUENCE [LARGE SCALE GENOMIC DNA]</scope>
    <source>
        <strain evidence="3 4">GCSL-Mp3</strain>
    </source>
</reference>
<evidence type="ECO:0000313" key="3">
    <source>
        <dbReference type="EMBL" id="OBU11389.1"/>
    </source>
</evidence>
<evidence type="ECO:0000256" key="1">
    <source>
        <dbReference type="SAM" id="Phobius"/>
    </source>
</evidence>
<comment type="caution">
    <text evidence="3">The sequence shown here is derived from an EMBL/GenBank/DDBJ whole genome shotgun (WGS) entry which is preliminary data.</text>
</comment>
<gene>
    <name evidence="3" type="ORF">AYY17_01190</name>
</gene>
<dbReference type="Proteomes" id="UP000092247">
    <property type="component" value="Unassembled WGS sequence"/>
</dbReference>
<dbReference type="AlphaFoldDB" id="A0A1B8HPG9"/>
<dbReference type="RefSeq" id="WP_067420619.1">
    <property type="nucleotide sequence ID" value="NZ_LZEX01000001.1"/>
</dbReference>
<evidence type="ECO:0008006" key="5">
    <source>
        <dbReference type="Google" id="ProtNLM"/>
    </source>
</evidence>
<keyword evidence="2" id="KW-0732">Signal</keyword>
<accession>A0A1B8HPG9</accession>
<proteinExistence type="predicted"/>
<keyword evidence="1" id="KW-1133">Transmembrane helix</keyword>
<name>A0A1B8HPG9_9GAMM</name>
<organism evidence="3 4">
    <name type="scientific">Morganella psychrotolerans</name>
    <dbReference type="NCBI Taxonomy" id="368603"/>
    <lineage>
        <taxon>Bacteria</taxon>
        <taxon>Pseudomonadati</taxon>
        <taxon>Pseudomonadota</taxon>
        <taxon>Gammaproteobacteria</taxon>
        <taxon>Enterobacterales</taxon>
        <taxon>Morganellaceae</taxon>
        <taxon>Morganella</taxon>
    </lineage>
</organism>
<dbReference type="STRING" id="368603.AYY16_04970"/>
<feature type="chain" id="PRO_5008609891" description="DUF3999 domain-containing protein" evidence="2">
    <location>
        <begin position="34"/>
        <end position="485"/>
    </location>
</feature>
<protein>
    <recommendedName>
        <fullName evidence="5">DUF3999 domain-containing protein</fullName>
    </recommendedName>
</protein>